<dbReference type="PANTHER" id="PTHR35146:SF1">
    <property type="entry name" value="UPF0178 PROTEIN YAII"/>
    <property type="match status" value="1"/>
</dbReference>
<proteinExistence type="inferred from homology"/>
<reference evidence="4 5" key="1">
    <citation type="submission" date="2019-10" db="EMBL/GenBank/DDBJ databases">
        <title>Whole-genome sequence of the extremophile Heliorestis acidaminivorans DSM 24790.</title>
        <authorList>
            <person name="Kyndt J.A."/>
            <person name="Meyer T.E."/>
        </authorList>
    </citation>
    <scope>NUCLEOTIDE SEQUENCE [LARGE SCALE GENOMIC DNA]</scope>
    <source>
        <strain evidence="4 5">DSM 24790</strain>
    </source>
</reference>
<dbReference type="RefSeq" id="WP_151618331.1">
    <property type="nucleotide sequence ID" value="NZ_WBXO01000001.1"/>
</dbReference>
<evidence type="ECO:0000256" key="3">
    <source>
        <dbReference type="SAM" id="MobiDB-lite"/>
    </source>
</evidence>
<name>A0A6I0F4I8_9FIRM</name>
<evidence type="ECO:0000313" key="5">
    <source>
        <dbReference type="Proteomes" id="UP000468766"/>
    </source>
</evidence>
<keyword evidence="5" id="KW-1185">Reference proteome</keyword>
<dbReference type="HAMAP" id="MF_00489">
    <property type="entry name" value="UPF0178"/>
    <property type="match status" value="1"/>
</dbReference>
<accession>A0A6I0F4I8</accession>
<feature type="compositionally biased region" description="Basic residues" evidence="3">
    <location>
        <begin position="112"/>
        <end position="125"/>
    </location>
</feature>
<comment type="similarity">
    <text evidence="1 2">Belongs to the UPF0178 family.</text>
</comment>
<evidence type="ECO:0000313" key="4">
    <source>
        <dbReference type="EMBL" id="KAB2954670.1"/>
    </source>
</evidence>
<protein>
    <recommendedName>
        <fullName evidence="2">UPF0178 protein F9B85_00920</fullName>
    </recommendedName>
</protein>
<dbReference type="PANTHER" id="PTHR35146">
    <property type="entry name" value="UPF0178 PROTEIN YAII"/>
    <property type="match status" value="1"/>
</dbReference>
<comment type="caution">
    <text evidence="4">The sequence shown here is derived from an EMBL/GenBank/DDBJ whole genome shotgun (WGS) entry which is preliminary data.</text>
</comment>
<gene>
    <name evidence="4" type="ORF">F9B85_00920</name>
</gene>
<dbReference type="Proteomes" id="UP000468766">
    <property type="component" value="Unassembled WGS sequence"/>
</dbReference>
<dbReference type="InterPro" id="IPR003791">
    <property type="entry name" value="UPF0178"/>
</dbReference>
<dbReference type="Pfam" id="PF02639">
    <property type="entry name" value="DUF188"/>
    <property type="match status" value="1"/>
</dbReference>
<dbReference type="OrthoDB" id="9798918at2"/>
<evidence type="ECO:0000256" key="2">
    <source>
        <dbReference type="HAMAP-Rule" id="MF_00489"/>
    </source>
</evidence>
<dbReference type="EMBL" id="WBXO01000001">
    <property type="protein sequence ID" value="KAB2954670.1"/>
    <property type="molecule type" value="Genomic_DNA"/>
</dbReference>
<evidence type="ECO:0000256" key="1">
    <source>
        <dbReference type="ARBA" id="ARBA00008522"/>
    </source>
</evidence>
<sequence>MKIVVDADACPKGVLQASIKVAKEYKVALWTIASFNHHIQSDHHITVGNASQEADLKILNVTQEGDIVVTQDWGLAAMILGKKGRCISPGGREFQADKIEFLLEERDMKAKFRRSGGRTRGMKKRTKEDDLSFERQLRRILQESSECKHQ</sequence>
<organism evidence="4 5">
    <name type="scientific">Heliorestis acidaminivorans</name>
    <dbReference type="NCBI Taxonomy" id="553427"/>
    <lineage>
        <taxon>Bacteria</taxon>
        <taxon>Bacillati</taxon>
        <taxon>Bacillota</taxon>
        <taxon>Clostridia</taxon>
        <taxon>Eubacteriales</taxon>
        <taxon>Heliobacteriaceae</taxon>
        <taxon>Heliorestis</taxon>
    </lineage>
</organism>
<dbReference type="AlphaFoldDB" id="A0A6I0F4I8"/>
<feature type="region of interest" description="Disordered" evidence="3">
    <location>
        <begin position="112"/>
        <end position="132"/>
    </location>
</feature>